<keyword evidence="4 7" id="KW-1133">Transmembrane helix</keyword>
<dbReference type="Ensembl" id="ENSPSIT00000012113.1">
    <property type="protein sequence ID" value="ENSPSIP00000012055.1"/>
    <property type="gene ID" value="ENSPSIG00000010846.1"/>
</dbReference>
<proteinExistence type="predicted"/>
<dbReference type="InterPro" id="IPR003531">
    <property type="entry name" value="Hempt_rcpt_S_F1_CS"/>
</dbReference>
<dbReference type="InterPro" id="IPR013783">
    <property type="entry name" value="Ig-like_fold"/>
</dbReference>
<dbReference type="STRING" id="13735.ENSPSIP00000012055"/>
<dbReference type="eggNOG" id="ENOG502SB39">
    <property type="taxonomic scope" value="Eukaryota"/>
</dbReference>
<comment type="subcellular location">
    <subcellularLocation>
        <location evidence="1">Membrane</location>
        <topology evidence="1">Single-pass membrane protein</topology>
    </subcellularLocation>
</comment>
<reference evidence="8" key="3">
    <citation type="submission" date="2025-08" db="UniProtKB">
        <authorList>
            <consortium name="Ensembl"/>
        </authorList>
    </citation>
    <scope>IDENTIFICATION</scope>
</reference>
<dbReference type="GeneTree" id="ENSGT00510000049125"/>
<dbReference type="PANTHER" id="PTHR23037:SF29">
    <property type="entry name" value="INTERLEUKIN-9 RECEPTOR"/>
    <property type="match status" value="1"/>
</dbReference>
<keyword evidence="9" id="KW-1185">Reference proteome</keyword>
<dbReference type="PANTHER" id="PTHR23037">
    <property type="entry name" value="CYTOKINE RECEPTOR"/>
    <property type="match status" value="1"/>
</dbReference>
<keyword evidence="5 7" id="KW-0472">Membrane</keyword>
<dbReference type="EMBL" id="AGCU01088426">
    <property type="status" value="NOT_ANNOTATED_CDS"/>
    <property type="molecule type" value="Genomic_DNA"/>
</dbReference>
<keyword evidence="2 7" id="KW-0812">Transmembrane</keyword>
<evidence type="ECO:0000256" key="3">
    <source>
        <dbReference type="ARBA" id="ARBA00022729"/>
    </source>
</evidence>
<evidence type="ECO:0000256" key="2">
    <source>
        <dbReference type="ARBA" id="ARBA00022692"/>
    </source>
</evidence>
<evidence type="ECO:0000256" key="6">
    <source>
        <dbReference type="ARBA" id="ARBA00023170"/>
    </source>
</evidence>
<organism evidence="8 9">
    <name type="scientific">Pelodiscus sinensis</name>
    <name type="common">Chinese softshell turtle</name>
    <name type="synonym">Trionyx sinensis</name>
    <dbReference type="NCBI Taxonomy" id="13735"/>
    <lineage>
        <taxon>Eukaryota</taxon>
        <taxon>Metazoa</taxon>
        <taxon>Chordata</taxon>
        <taxon>Craniata</taxon>
        <taxon>Vertebrata</taxon>
        <taxon>Euteleostomi</taxon>
        <taxon>Archelosauria</taxon>
        <taxon>Testudinata</taxon>
        <taxon>Testudines</taxon>
        <taxon>Cryptodira</taxon>
        <taxon>Trionychia</taxon>
        <taxon>Trionychidae</taxon>
        <taxon>Pelodiscus</taxon>
    </lineage>
</organism>
<dbReference type="AlphaFoldDB" id="K7FVJ5"/>
<accession>K7FVJ5</accession>
<evidence type="ECO:0000256" key="4">
    <source>
        <dbReference type="ARBA" id="ARBA00022989"/>
    </source>
</evidence>
<evidence type="ECO:0000256" key="1">
    <source>
        <dbReference type="ARBA" id="ARBA00004167"/>
    </source>
</evidence>
<name>K7FVJ5_PELSI</name>
<dbReference type="Proteomes" id="UP000007267">
    <property type="component" value="Unassembled WGS sequence"/>
</dbReference>
<sequence length="261" mass="30066">GNLSCVNNYIKQVDCVWEPEKIGDENSSCTLAARDQLQSQLHCTMNRTDQLTEYESFRVSLHGSFSGGDRAYVAFPEYKAKLNIKCDPPFNLQSNLSASLCRFQWSVPERLQKMLQFELSYKKHGASWEQAQHKQLLSSATEVDIEAIEFEAGINYTARIRCKTSQEKNTYKSQWSEWSQTTEFRREGFREPRPSFGTSMIHMMFIPVCLVVILYIILNARLSSRAKNFFGLKVPTPAAFFQPLYTLHNGNFKDWVGRNEA</sequence>
<dbReference type="PROSITE" id="PS01355">
    <property type="entry name" value="HEMATOPO_REC_S_F1"/>
    <property type="match status" value="1"/>
</dbReference>
<dbReference type="GO" id="GO:0004896">
    <property type="term" value="F:cytokine receptor activity"/>
    <property type="evidence" value="ECO:0007669"/>
    <property type="project" value="InterPro"/>
</dbReference>
<protein>
    <submittedName>
        <fullName evidence="8">Uncharacterized protein</fullName>
    </submittedName>
</protein>
<keyword evidence="6" id="KW-0675">Receptor</keyword>
<dbReference type="Gene3D" id="2.60.40.10">
    <property type="entry name" value="Immunoglobulins"/>
    <property type="match status" value="2"/>
</dbReference>
<evidence type="ECO:0000256" key="7">
    <source>
        <dbReference type="SAM" id="Phobius"/>
    </source>
</evidence>
<keyword evidence="3" id="KW-0732">Signal</keyword>
<dbReference type="GO" id="GO:0016064">
    <property type="term" value="P:immunoglobulin mediated immune response"/>
    <property type="evidence" value="ECO:0007669"/>
    <property type="project" value="TreeGrafter"/>
</dbReference>
<evidence type="ECO:0000313" key="9">
    <source>
        <dbReference type="Proteomes" id="UP000007267"/>
    </source>
</evidence>
<reference evidence="8" key="4">
    <citation type="submission" date="2025-09" db="UniProtKB">
        <authorList>
            <consortium name="Ensembl"/>
        </authorList>
    </citation>
    <scope>IDENTIFICATION</scope>
</reference>
<reference evidence="9" key="1">
    <citation type="submission" date="2011-10" db="EMBL/GenBank/DDBJ databases">
        <authorList>
            <consortium name="Soft-shell Turtle Genome Consortium"/>
        </authorList>
    </citation>
    <scope>NUCLEOTIDE SEQUENCE [LARGE SCALE GENOMIC DNA]</scope>
    <source>
        <strain evidence="9">Daiwa-1</strain>
    </source>
</reference>
<dbReference type="OMA" id="EWSQTTE"/>
<reference evidence="9" key="2">
    <citation type="journal article" date="2013" name="Nat. Genet.">
        <title>The draft genomes of soft-shell turtle and green sea turtle yield insights into the development and evolution of the turtle-specific body plan.</title>
        <authorList>
            <person name="Wang Z."/>
            <person name="Pascual-Anaya J."/>
            <person name="Zadissa A."/>
            <person name="Li W."/>
            <person name="Niimura Y."/>
            <person name="Huang Z."/>
            <person name="Li C."/>
            <person name="White S."/>
            <person name="Xiong Z."/>
            <person name="Fang D."/>
            <person name="Wang B."/>
            <person name="Ming Y."/>
            <person name="Chen Y."/>
            <person name="Zheng Y."/>
            <person name="Kuraku S."/>
            <person name="Pignatelli M."/>
            <person name="Herrero J."/>
            <person name="Beal K."/>
            <person name="Nozawa M."/>
            <person name="Li Q."/>
            <person name="Wang J."/>
            <person name="Zhang H."/>
            <person name="Yu L."/>
            <person name="Shigenobu S."/>
            <person name="Wang J."/>
            <person name="Liu J."/>
            <person name="Flicek P."/>
            <person name="Searle S."/>
            <person name="Wang J."/>
            <person name="Kuratani S."/>
            <person name="Yin Y."/>
            <person name="Aken B."/>
            <person name="Zhang G."/>
            <person name="Irie N."/>
        </authorList>
    </citation>
    <scope>NUCLEOTIDE SEQUENCE [LARGE SCALE GENOMIC DNA]</scope>
    <source>
        <strain evidence="9">Daiwa-1</strain>
    </source>
</reference>
<evidence type="ECO:0000256" key="5">
    <source>
        <dbReference type="ARBA" id="ARBA00023136"/>
    </source>
</evidence>
<dbReference type="SUPFAM" id="SSF49265">
    <property type="entry name" value="Fibronectin type III"/>
    <property type="match status" value="2"/>
</dbReference>
<dbReference type="EMBL" id="AGCU01088425">
    <property type="status" value="NOT_ANNOTATED_CDS"/>
    <property type="molecule type" value="Genomic_DNA"/>
</dbReference>
<dbReference type="GO" id="GO:0009897">
    <property type="term" value="C:external side of plasma membrane"/>
    <property type="evidence" value="ECO:0007669"/>
    <property type="project" value="TreeGrafter"/>
</dbReference>
<dbReference type="InterPro" id="IPR036116">
    <property type="entry name" value="FN3_sf"/>
</dbReference>
<feature type="transmembrane region" description="Helical" evidence="7">
    <location>
        <begin position="200"/>
        <end position="218"/>
    </location>
</feature>
<dbReference type="HOGENOM" id="CLU_082015_0_0_1"/>
<evidence type="ECO:0000313" key="8">
    <source>
        <dbReference type="Ensembl" id="ENSPSIP00000012055.1"/>
    </source>
</evidence>